<feature type="chain" id="PRO_5029888415" description="Leucine-rich repeat-containing N-terminal plant-type domain-containing protein" evidence="6">
    <location>
        <begin position="30"/>
        <end position="258"/>
    </location>
</feature>
<dbReference type="EMBL" id="CACRZD030000015">
    <property type="protein sequence ID" value="CAA6671993.1"/>
    <property type="molecule type" value="Genomic_DNA"/>
</dbReference>
<evidence type="ECO:0000256" key="2">
    <source>
        <dbReference type="ARBA" id="ARBA00022614"/>
    </source>
</evidence>
<evidence type="ECO:0000256" key="3">
    <source>
        <dbReference type="ARBA" id="ARBA00022729"/>
    </source>
</evidence>
<keyword evidence="9" id="KW-1185">Reference proteome</keyword>
<dbReference type="EMBL" id="LR743602">
    <property type="protein sequence ID" value="CAA2632820.1"/>
    <property type="molecule type" value="Genomic_DNA"/>
</dbReference>
<accession>A0A7I8JQY4</accession>
<dbReference type="Proteomes" id="UP001189122">
    <property type="component" value="Unassembled WGS sequence"/>
</dbReference>
<dbReference type="Pfam" id="PF13855">
    <property type="entry name" value="LRR_8"/>
    <property type="match status" value="1"/>
</dbReference>
<keyword evidence="2" id="KW-0433">Leucine-rich repeat</keyword>
<dbReference type="Pfam" id="PF00560">
    <property type="entry name" value="LRR_1"/>
    <property type="match status" value="1"/>
</dbReference>
<dbReference type="InterPro" id="IPR001611">
    <property type="entry name" value="Leu-rich_rpt"/>
</dbReference>
<dbReference type="PANTHER" id="PTHR48010:SF58">
    <property type="entry name" value="RECEPTOR PROTEIN KINASE-LIKE PROTEIN ZAR1"/>
    <property type="match status" value="1"/>
</dbReference>
<gene>
    <name evidence="8" type="ORF">SI7747_15018401</name>
</gene>
<feature type="signal peptide" evidence="6">
    <location>
        <begin position="1"/>
        <end position="29"/>
    </location>
</feature>
<dbReference type="AlphaFoldDB" id="A0A7I8JQY4"/>
<dbReference type="PANTHER" id="PTHR48010">
    <property type="entry name" value="OS05G0588300 PROTEIN"/>
    <property type="match status" value="1"/>
</dbReference>
<evidence type="ECO:0000256" key="5">
    <source>
        <dbReference type="ARBA" id="ARBA00023136"/>
    </source>
</evidence>
<proteinExistence type="predicted"/>
<dbReference type="Pfam" id="PF08263">
    <property type="entry name" value="LRRNT_2"/>
    <property type="match status" value="1"/>
</dbReference>
<reference evidence="8 9" key="1">
    <citation type="submission" date="2019-12" db="EMBL/GenBank/DDBJ databases">
        <authorList>
            <person name="Scholz U."/>
            <person name="Mascher M."/>
            <person name="Fiebig A."/>
        </authorList>
    </citation>
    <scope>NUCLEOTIDE SEQUENCE</scope>
</reference>
<evidence type="ECO:0000256" key="4">
    <source>
        <dbReference type="ARBA" id="ARBA00022737"/>
    </source>
</evidence>
<evidence type="ECO:0000313" key="9">
    <source>
        <dbReference type="Proteomes" id="UP001189122"/>
    </source>
</evidence>
<dbReference type="GO" id="GO:0016020">
    <property type="term" value="C:membrane"/>
    <property type="evidence" value="ECO:0007669"/>
    <property type="project" value="UniProtKB-SubCell"/>
</dbReference>
<feature type="domain" description="Leucine-rich repeat-containing N-terminal plant-type" evidence="7">
    <location>
        <begin position="39"/>
        <end position="79"/>
    </location>
</feature>
<keyword evidence="3 6" id="KW-0732">Signal</keyword>
<dbReference type="InterPro" id="IPR050994">
    <property type="entry name" value="At_inactive_RLKs"/>
</dbReference>
<name>A0A7I8JQY4_SPIIN</name>
<comment type="subcellular location">
    <subcellularLocation>
        <location evidence="1">Membrane</location>
    </subcellularLocation>
</comment>
<keyword evidence="4" id="KW-0677">Repeat</keyword>
<evidence type="ECO:0000256" key="6">
    <source>
        <dbReference type="SAM" id="SignalP"/>
    </source>
</evidence>
<dbReference type="InterPro" id="IPR032675">
    <property type="entry name" value="LRR_dom_sf"/>
</dbReference>
<dbReference type="FunFam" id="3.80.10.10:FF:000400">
    <property type="entry name" value="Nuclear pore complex protein NUP107"/>
    <property type="match status" value="1"/>
</dbReference>
<evidence type="ECO:0000259" key="7">
    <source>
        <dbReference type="Pfam" id="PF08263"/>
    </source>
</evidence>
<protein>
    <recommendedName>
        <fullName evidence="7">Leucine-rich repeat-containing N-terminal plant-type domain-containing protein</fullName>
    </recommendedName>
</protein>
<evidence type="ECO:0000313" key="8">
    <source>
        <dbReference type="EMBL" id="CAA2632820.1"/>
    </source>
</evidence>
<evidence type="ECO:0000256" key="1">
    <source>
        <dbReference type="ARBA" id="ARBA00004370"/>
    </source>
</evidence>
<organism evidence="8">
    <name type="scientific">Spirodela intermedia</name>
    <name type="common">Intermediate duckweed</name>
    <dbReference type="NCBI Taxonomy" id="51605"/>
    <lineage>
        <taxon>Eukaryota</taxon>
        <taxon>Viridiplantae</taxon>
        <taxon>Streptophyta</taxon>
        <taxon>Embryophyta</taxon>
        <taxon>Tracheophyta</taxon>
        <taxon>Spermatophyta</taxon>
        <taxon>Magnoliopsida</taxon>
        <taxon>Liliopsida</taxon>
        <taxon>Araceae</taxon>
        <taxon>Lemnoideae</taxon>
        <taxon>Spirodela</taxon>
    </lineage>
</organism>
<dbReference type="Gene3D" id="3.80.10.10">
    <property type="entry name" value="Ribonuclease Inhibitor"/>
    <property type="match status" value="2"/>
</dbReference>
<keyword evidence="5" id="KW-0472">Membrane</keyword>
<dbReference type="SUPFAM" id="SSF52058">
    <property type="entry name" value="L domain-like"/>
    <property type="match status" value="1"/>
</dbReference>
<sequence>MGAFRNKAASFFPLAACCAAFFLFSVVGSSSPTLAPCDSGDQQALREFARSLVNGWTVLSSTWSKESSSCCSWEGVTCTEGINGGAAAVEVARVTDLRLPGRGLDGFISSSLGRLEQLANLDLSRNFLRGALPPELSGLVQLHLLNLSFNALSGPVGPAIAGLTSARFIDLSSNYFNGTDLSELGGFTRSIQVLDLSMNRFSGQISDEGISGCGAVLRELYLDDNSFSGDLPGSLFDLAALESLSLSSNSFSGFCPRG</sequence>
<dbReference type="InterPro" id="IPR013210">
    <property type="entry name" value="LRR_N_plant-typ"/>
</dbReference>